<dbReference type="AlphaFoldDB" id="A0A7W7RWB9"/>
<accession>A0A7W7RWB9</accession>
<keyword evidence="2" id="KW-1185">Reference proteome</keyword>
<dbReference type="EMBL" id="JACHJU010000001">
    <property type="protein sequence ID" value="MBB4939468.1"/>
    <property type="molecule type" value="Genomic_DNA"/>
</dbReference>
<dbReference type="Proteomes" id="UP000534286">
    <property type="component" value="Unassembled WGS sequence"/>
</dbReference>
<evidence type="ECO:0000313" key="1">
    <source>
        <dbReference type="EMBL" id="MBB4939468.1"/>
    </source>
</evidence>
<dbReference type="RefSeq" id="WP_184755445.1">
    <property type="nucleotide sequence ID" value="NZ_BAABEK010000097.1"/>
</dbReference>
<gene>
    <name evidence="1" type="ORF">FHR32_003773</name>
</gene>
<comment type="caution">
    <text evidence="1">The sequence shown here is derived from an EMBL/GenBank/DDBJ whole genome shotgun (WGS) entry which is preliminary data.</text>
</comment>
<reference evidence="1 2" key="1">
    <citation type="submission" date="2020-08" db="EMBL/GenBank/DDBJ databases">
        <title>Sequencing the genomes of 1000 actinobacteria strains.</title>
        <authorList>
            <person name="Klenk H.-P."/>
        </authorList>
    </citation>
    <scope>NUCLEOTIDE SEQUENCE [LARGE SCALE GENOMIC DNA]</scope>
    <source>
        <strain evidence="1 2">DSM 43023</strain>
    </source>
</reference>
<evidence type="ECO:0000313" key="2">
    <source>
        <dbReference type="Proteomes" id="UP000534286"/>
    </source>
</evidence>
<protein>
    <submittedName>
        <fullName evidence="1">Uncharacterized protein</fullName>
    </submittedName>
</protein>
<proteinExistence type="predicted"/>
<sequence length="113" mass="12259">MTASYGMDVSHADFRSTGTGLSETGASRLEEVRALRAYLEGEGDPWGDDDEMGGMVGAAYRAVTQHALDVYEALAERHVTTGGGVELMAADYRSAEWRSAEEADRIMRAAQRL</sequence>
<name>A0A7W7RWB9_9ACTN</name>
<organism evidence="1 2">
    <name type="scientific">Streptosporangium album</name>
    <dbReference type="NCBI Taxonomy" id="47479"/>
    <lineage>
        <taxon>Bacteria</taxon>
        <taxon>Bacillati</taxon>
        <taxon>Actinomycetota</taxon>
        <taxon>Actinomycetes</taxon>
        <taxon>Streptosporangiales</taxon>
        <taxon>Streptosporangiaceae</taxon>
        <taxon>Streptosporangium</taxon>
    </lineage>
</organism>